<reference evidence="3 4" key="1">
    <citation type="journal article" date="2012" name="Genome Biol. Evol.">
        <title>Genome Sequence of the Mesophilic Thermotogales Bacterium Mesotoga prima MesG1.Ag.4.2 Reveals the Largest Thermotogales Genome To Date.</title>
        <authorList>
            <person name="Zhaxybayeva O."/>
            <person name="Swithers K.S."/>
            <person name="Foght J."/>
            <person name="Green A.G."/>
            <person name="Bruce D."/>
            <person name="Detter C."/>
            <person name="Han S."/>
            <person name="Teshima H."/>
            <person name="Han J."/>
            <person name="Woyke T."/>
            <person name="Pitluck S."/>
            <person name="Nolan M."/>
            <person name="Ivanova N."/>
            <person name="Pati A."/>
            <person name="Land M.L."/>
            <person name="Dlutek M."/>
            <person name="Doolittle W.F."/>
            <person name="Noll K.M."/>
            <person name="Nesbo C.L."/>
        </authorList>
    </citation>
    <scope>NUCLEOTIDE SEQUENCE [LARGE SCALE GENOMIC DNA]</scope>
    <source>
        <strain evidence="4">mesG1.Ag.4.2</strain>
    </source>
</reference>
<dbReference type="EMBL" id="CP003532">
    <property type="protein sequence ID" value="AFK07684.1"/>
    <property type="molecule type" value="Genomic_DNA"/>
</dbReference>
<proteinExistence type="predicted"/>
<dbReference type="GO" id="GO:0035312">
    <property type="term" value="F:5'-3' DNA exonuclease activity"/>
    <property type="evidence" value="ECO:0007669"/>
    <property type="project" value="TreeGrafter"/>
</dbReference>
<dbReference type="Gene3D" id="3.20.20.140">
    <property type="entry name" value="Metal-dependent hydrolases"/>
    <property type="match status" value="1"/>
</dbReference>
<dbReference type="PANTHER" id="PTHR42924">
    <property type="entry name" value="EXONUCLEASE"/>
    <property type="match status" value="1"/>
</dbReference>
<protein>
    <recommendedName>
        <fullName evidence="2">Polymerase/histidinol phosphatase N-terminal domain-containing protein</fullName>
    </recommendedName>
</protein>
<feature type="chain" id="PRO_5003658401" description="Polymerase/histidinol phosphatase N-terminal domain-containing protein" evidence="1">
    <location>
        <begin position="19"/>
        <end position="615"/>
    </location>
</feature>
<evidence type="ECO:0000313" key="3">
    <source>
        <dbReference type="EMBL" id="AFK07684.1"/>
    </source>
</evidence>
<dbReference type="InterPro" id="IPR052018">
    <property type="entry name" value="PHP_domain"/>
</dbReference>
<dbReference type="eggNOG" id="COG0613">
    <property type="taxonomic scope" value="Bacteria"/>
</dbReference>
<accession>I2F6Y1</accession>
<evidence type="ECO:0000256" key="1">
    <source>
        <dbReference type="SAM" id="SignalP"/>
    </source>
</evidence>
<dbReference type="Proteomes" id="UP000002881">
    <property type="component" value="Chromosome"/>
</dbReference>
<dbReference type="AlphaFoldDB" id="I2F6Y1"/>
<sequence precursor="true">MKRFVLVALLLLSSVASVGGNLNLYFGNPHSHTSYSDGSGIPEEAYSYAKEVPDLDFLAITDHAYYFAQDLPDGRNKLAATIEAAIEATSEDFLSFVGFEWTATGTGHINVYGTSDWTDRVKSDLWQLYDWIIEHDAVGQFNHPVRDFGDNFKEFQYSPEADLYMNLIEVGNGSWWENDTIVEEMFSAYREALRKGWHLGTTLGQDNHKPNWGGANDSRTAVFATDLSEISILEAFKKRRTYATEDRNIEIHFSTEEAFMGDIVRDADRVELRILIRDTADDPLEIVQIYSNDGVIANFLVDSHEFYIEMTTNIEVGFQYFFVYARGHDGEEAVSSPIWVERSCPIHLYNSAAFPESVKPGERVTLSFQISNLSSEEASSLLQIENLEGIIHEEIVTLEGFESKIVHLERTAEEHDARILFLLDSVPYSSTWLEIRSSASLNVLVDRSHINYASDEREKLKMLLEEMGNRVSTADRIFKVGELDTIDVLLLPLPGVGGSFDRLKILMPQQSNIIKEFVMNGGRLIITGTGDEISNEIISSYNRLLEEMEIYATYEKAITSDAVELDGIVFDGLSVLRGESGRHVYGKGEILLFPGDPFTDNVIENNKELLDQSFR</sequence>
<dbReference type="SMART" id="SM00481">
    <property type="entry name" value="POLIIIAc"/>
    <property type="match status" value="1"/>
</dbReference>
<keyword evidence="4" id="KW-1185">Reference proteome</keyword>
<dbReference type="GO" id="GO:0004534">
    <property type="term" value="F:5'-3' RNA exonuclease activity"/>
    <property type="evidence" value="ECO:0007669"/>
    <property type="project" value="TreeGrafter"/>
</dbReference>
<dbReference type="HOGENOM" id="CLU_022128_0_0_0"/>
<feature type="domain" description="Polymerase/histidinol phosphatase N-terminal" evidence="2">
    <location>
        <begin position="27"/>
        <end position="105"/>
    </location>
</feature>
<name>I2F6Y1_9BACT</name>
<feature type="signal peptide" evidence="1">
    <location>
        <begin position="1"/>
        <end position="18"/>
    </location>
</feature>
<gene>
    <name evidence="3" type="ORF">Theba_2043</name>
</gene>
<organism evidence="3 4">
    <name type="scientific">Mesotoga prima MesG1.Ag.4.2</name>
    <dbReference type="NCBI Taxonomy" id="660470"/>
    <lineage>
        <taxon>Bacteria</taxon>
        <taxon>Thermotogati</taxon>
        <taxon>Thermotogota</taxon>
        <taxon>Thermotogae</taxon>
        <taxon>Kosmotogales</taxon>
        <taxon>Kosmotogaceae</taxon>
        <taxon>Mesotoga</taxon>
    </lineage>
</organism>
<dbReference type="STRING" id="660470.Theba_2043"/>
<dbReference type="GeneID" id="87107792"/>
<evidence type="ECO:0000259" key="2">
    <source>
        <dbReference type="SMART" id="SM00481"/>
    </source>
</evidence>
<dbReference type="InterPro" id="IPR016195">
    <property type="entry name" value="Pol/histidinol_Pase-like"/>
</dbReference>
<dbReference type="PANTHER" id="PTHR42924:SF3">
    <property type="entry name" value="POLYMERASE_HISTIDINOL PHOSPHATASE N-TERMINAL DOMAIN-CONTAINING PROTEIN"/>
    <property type="match status" value="1"/>
</dbReference>
<dbReference type="InterPro" id="IPR003141">
    <property type="entry name" value="Pol/His_phosphatase_N"/>
</dbReference>
<dbReference type="RefSeq" id="WP_014731464.1">
    <property type="nucleotide sequence ID" value="NC_017934.1"/>
</dbReference>
<dbReference type="KEGG" id="mpg:Theba_2043"/>
<dbReference type="NCBIfam" id="NF038032">
    <property type="entry name" value="CehA_McbA_metalo"/>
    <property type="match status" value="1"/>
</dbReference>
<keyword evidence="1" id="KW-0732">Signal</keyword>
<evidence type="ECO:0000313" key="4">
    <source>
        <dbReference type="Proteomes" id="UP000002881"/>
    </source>
</evidence>
<dbReference type="SUPFAM" id="SSF89550">
    <property type="entry name" value="PHP domain-like"/>
    <property type="match status" value="1"/>
</dbReference>